<feature type="domain" description="Tyr recombinase" evidence="3">
    <location>
        <begin position="449"/>
        <end position="698"/>
    </location>
</feature>
<dbReference type="PROSITE" id="PS51898">
    <property type="entry name" value="TYR_RECOMBINASE"/>
    <property type="match status" value="1"/>
</dbReference>
<dbReference type="Gene3D" id="1.10.443.10">
    <property type="entry name" value="Intergrase catalytic core"/>
    <property type="match status" value="1"/>
</dbReference>
<dbReference type="RefSeq" id="WP_167678501.1">
    <property type="nucleotide sequence ID" value="NZ_CP050313.1"/>
</dbReference>
<reference evidence="4 5" key="1">
    <citation type="submission" date="2020-03" db="EMBL/GenBank/DDBJ databases">
        <title>Complete genome sequence of Shewanella sp.</title>
        <authorList>
            <person name="Kim Y.-S."/>
            <person name="Kim S.-J."/>
            <person name="Jung H.-K."/>
            <person name="Kim K.-H."/>
        </authorList>
    </citation>
    <scope>NUCLEOTIDE SEQUENCE [LARGE SCALE GENOMIC DNA]</scope>
    <source>
        <strain evidence="4 5">PN3F2</strain>
    </source>
</reference>
<evidence type="ECO:0000256" key="1">
    <source>
        <dbReference type="ARBA" id="ARBA00022908"/>
    </source>
</evidence>
<dbReference type="GO" id="GO:0006310">
    <property type="term" value="P:DNA recombination"/>
    <property type="evidence" value="ECO:0007669"/>
    <property type="project" value="UniProtKB-KW"/>
</dbReference>
<dbReference type="InterPro" id="IPR002104">
    <property type="entry name" value="Integrase_catalytic"/>
</dbReference>
<dbReference type="InterPro" id="IPR013762">
    <property type="entry name" value="Integrase-like_cat_sf"/>
</dbReference>
<name>A0A6G9QLT3_9GAMM</name>
<dbReference type="Proteomes" id="UP000502608">
    <property type="component" value="Chromosome"/>
</dbReference>
<organism evidence="4 5">
    <name type="scientific">Shewanella aestuarii</name>
    <dbReference type="NCBI Taxonomy" id="1028752"/>
    <lineage>
        <taxon>Bacteria</taxon>
        <taxon>Pseudomonadati</taxon>
        <taxon>Pseudomonadota</taxon>
        <taxon>Gammaproteobacteria</taxon>
        <taxon>Alteromonadales</taxon>
        <taxon>Shewanellaceae</taxon>
        <taxon>Shewanella</taxon>
    </lineage>
</organism>
<keyword evidence="2" id="KW-0233">DNA recombination</keyword>
<dbReference type="EMBL" id="CP050313">
    <property type="protein sequence ID" value="QIR15083.1"/>
    <property type="molecule type" value="Genomic_DNA"/>
</dbReference>
<dbReference type="KEGG" id="saes:HBH39_11810"/>
<evidence type="ECO:0000313" key="5">
    <source>
        <dbReference type="Proteomes" id="UP000502608"/>
    </source>
</evidence>
<keyword evidence="1" id="KW-0229">DNA integration</keyword>
<dbReference type="InterPro" id="IPR011010">
    <property type="entry name" value="DNA_brk_join_enz"/>
</dbReference>
<keyword evidence="5" id="KW-1185">Reference proteome</keyword>
<sequence>MAKGTLTAQMIVNYRVDQGMDCEQSRDIQWVCNMLNSLNIKERALSQQQLLEINKHIGSIPTGRQRTLFKALNQVLFYLKEICNWRLPEVKEQVFRDESMMWLLGILKNNQLAGECFAKYKSQRESFMNERWHNLGWTLLVLNFEVAPLHLSYWQKILSTPTSIEFFEGQFTLKVPHSKPIASYANEKTMSFTRYTLPAFPLRVLQDFYKSTTENGLTIKSLLDAINRWVDNKPYYFAPMTSSKWLRTFQSFWHHHYVVPPVLLRDLSDPMRHVATLEPTKSSFVDAIKEKSLFIPPLKQTNFVDENKELGTRNPQWPHKALIKFHKQSPNKKHLRPVTPAWEQQNVLPKLFFLFTEELFNEGGVKKKTLPPQSIDRYTNFYKSLSPLSFDDACDSEKLHLWAHTEFERLDDKTTPWHLYNFLRSAAHQELTDQLDLGQFERPELPSLVDPFCLNVSQVNNAVALLLSSQNGDAMQRLFASIAVILGYYGAMRRGEVLRLRLGHISLSPQNKQLFNIVITKTPEGSTKNGKTRIVSAFMPESAAKLIRILLKIKAGSDETQPFLGFQHESIHFRSSHYIYPATQALKALFGPQIRFHHLRHGGAELLYLQGLHLAYQRQGCHLSSILQDEATEAMLCNESCIARFDFWLEGRPLNELNVGLLLDIISKQLGHSSYSTTRRHYLHGMDKTVEILKPTYRQYSRAELRYLLNIPVSSNDISRILSSLSPEYSLLSNKDKKQFQPQLAESQILKKMKLSHFMGEKSSANNKQPHTYGNDDFASLWISSLPKDFVDKHTSSFHYFCKKSFISLNNETLDFNTVSTQWRQLTQGQYLNFTNKELTALKTLGVPRIIPHKPKARACIETLDLHFKCPCNQKILQAFKTLCHEGALKRYKAIFVLEQNRKILKSNKLNMVKQQFLRKGDEARQHIIPTGNTQLTITLETLIPSTLLQQALEEYFTHLISQKG</sequence>
<evidence type="ECO:0000256" key="2">
    <source>
        <dbReference type="ARBA" id="ARBA00023172"/>
    </source>
</evidence>
<accession>A0A6G9QLT3</accession>
<protein>
    <submittedName>
        <fullName evidence="4">Site-specific integrase</fullName>
    </submittedName>
</protein>
<evidence type="ECO:0000313" key="4">
    <source>
        <dbReference type="EMBL" id="QIR15083.1"/>
    </source>
</evidence>
<dbReference type="GO" id="GO:0003677">
    <property type="term" value="F:DNA binding"/>
    <property type="evidence" value="ECO:0007669"/>
    <property type="project" value="InterPro"/>
</dbReference>
<dbReference type="SUPFAM" id="SSF56349">
    <property type="entry name" value="DNA breaking-rejoining enzymes"/>
    <property type="match status" value="1"/>
</dbReference>
<proteinExistence type="predicted"/>
<dbReference type="InterPro" id="IPR050090">
    <property type="entry name" value="Tyrosine_recombinase_XerCD"/>
</dbReference>
<dbReference type="AlphaFoldDB" id="A0A6G9QLT3"/>
<dbReference type="PANTHER" id="PTHR30349">
    <property type="entry name" value="PHAGE INTEGRASE-RELATED"/>
    <property type="match status" value="1"/>
</dbReference>
<gene>
    <name evidence="4" type="ORF">HBH39_11810</name>
</gene>
<dbReference type="GO" id="GO:0015074">
    <property type="term" value="P:DNA integration"/>
    <property type="evidence" value="ECO:0007669"/>
    <property type="project" value="UniProtKB-KW"/>
</dbReference>
<evidence type="ECO:0000259" key="3">
    <source>
        <dbReference type="PROSITE" id="PS51898"/>
    </source>
</evidence>
<dbReference type="PANTHER" id="PTHR30349:SF64">
    <property type="entry name" value="PROPHAGE INTEGRASE INTD-RELATED"/>
    <property type="match status" value="1"/>
</dbReference>